<accession>A0A1L0CU73</accession>
<sequence>MERPTKRQKTQTALQDLPQDLLQIVASYLQPHDMVNLSMVSHSMRHRLLPIIFSKAQATWMQIMSLHEKNEVCFFNKHHVRSLRITDAVSFNEYKQNTFGQLLSPEVFPNLIEVSVNLINLSYWLRYNKCTHVRALTLYSNNVFRGVKIFELSHVDNFASLRLLCLHNYHFNWDNSDSRPKIGLDNLSLHDCTWEYPFDLALFNPDDTLRHLTITYSNNNSFMLLERFISFLKDPFVDHSESLRTVAIEFVDITENKKLLTPTILHTFLTAFSGIERLYLAGWTANINYLRGVLANHTFNFPVLLTLNVESLDDFDVSHLKVTNLKFHVRSTGPGSKKDH</sequence>
<dbReference type="PROSITE" id="PS50181">
    <property type="entry name" value="FBOX"/>
    <property type="match status" value="1"/>
</dbReference>
<dbReference type="InterPro" id="IPR036047">
    <property type="entry name" value="F-box-like_dom_sf"/>
</dbReference>
<protein>
    <submittedName>
        <fullName evidence="2">CIC11C00000004325</fullName>
    </submittedName>
</protein>
<proteinExistence type="predicted"/>
<dbReference type="Proteomes" id="UP000182334">
    <property type="component" value="Chromosome I"/>
</dbReference>
<dbReference type="Gene3D" id="1.20.1280.50">
    <property type="match status" value="1"/>
</dbReference>
<dbReference type="AlphaFoldDB" id="A0A1L0CU73"/>
<evidence type="ECO:0000313" key="2">
    <source>
        <dbReference type="EMBL" id="SGZ46517.1"/>
    </source>
</evidence>
<keyword evidence="3" id="KW-1185">Reference proteome</keyword>
<organism evidence="2 3">
    <name type="scientific">Sungouiella intermedia</name>
    <dbReference type="NCBI Taxonomy" id="45354"/>
    <lineage>
        <taxon>Eukaryota</taxon>
        <taxon>Fungi</taxon>
        <taxon>Dikarya</taxon>
        <taxon>Ascomycota</taxon>
        <taxon>Saccharomycotina</taxon>
        <taxon>Pichiomycetes</taxon>
        <taxon>Metschnikowiaceae</taxon>
        <taxon>Sungouiella</taxon>
    </lineage>
</organism>
<dbReference type="OrthoDB" id="4073795at2759"/>
<evidence type="ECO:0000259" key="1">
    <source>
        <dbReference type="PROSITE" id="PS50181"/>
    </source>
</evidence>
<reference evidence="2 3" key="1">
    <citation type="submission" date="2016-10" db="EMBL/GenBank/DDBJ databases">
        <authorList>
            <person name="de Groot N.N."/>
        </authorList>
    </citation>
    <scope>NUCLEOTIDE SEQUENCE [LARGE SCALE GENOMIC DNA]</scope>
    <source>
        <strain evidence="2 3">CBS 141442</strain>
    </source>
</reference>
<evidence type="ECO:0000313" key="3">
    <source>
        <dbReference type="Proteomes" id="UP000182334"/>
    </source>
</evidence>
<gene>
    <name evidence="2" type="ORF">SAMEA4029010_CIC11G00000004325</name>
</gene>
<dbReference type="InterPro" id="IPR001810">
    <property type="entry name" value="F-box_dom"/>
</dbReference>
<dbReference type="CDD" id="cd09917">
    <property type="entry name" value="F-box_SF"/>
    <property type="match status" value="1"/>
</dbReference>
<dbReference type="EMBL" id="LT635756">
    <property type="protein sequence ID" value="SGZ46517.1"/>
    <property type="molecule type" value="Genomic_DNA"/>
</dbReference>
<name>A0A1L0CU73_9ASCO</name>
<dbReference type="SUPFAM" id="SSF81383">
    <property type="entry name" value="F-box domain"/>
    <property type="match status" value="1"/>
</dbReference>
<dbReference type="Pfam" id="PF00646">
    <property type="entry name" value="F-box"/>
    <property type="match status" value="1"/>
</dbReference>
<feature type="domain" description="F-box" evidence="1">
    <location>
        <begin position="11"/>
        <end position="63"/>
    </location>
</feature>
<dbReference type="STRING" id="45354.A0A1L0CU73"/>